<feature type="chain" id="PRO_5046719361" evidence="1">
    <location>
        <begin position="21"/>
        <end position="135"/>
    </location>
</feature>
<proteinExistence type="predicted"/>
<evidence type="ECO:0000256" key="1">
    <source>
        <dbReference type="SAM" id="SignalP"/>
    </source>
</evidence>
<dbReference type="PROSITE" id="PS51257">
    <property type="entry name" value="PROKAR_LIPOPROTEIN"/>
    <property type="match status" value="1"/>
</dbReference>
<organism evidence="3 4">
    <name type="scientific">Serratia rhizosphaerae</name>
    <dbReference type="NCBI Taxonomy" id="2597702"/>
    <lineage>
        <taxon>Bacteria</taxon>
        <taxon>Pseudomonadati</taxon>
        <taxon>Pseudomonadota</taxon>
        <taxon>Gammaproteobacteria</taxon>
        <taxon>Enterobacterales</taxon>
        <taxon>Yersiniaceae</taxon>
        <taxon>Serratia</taxon>
    </lineage>
</organism>
<keyword evidence="4" id="KW-1185">Reference proteome</keyword>
<evidence type="ECO:0000313" key="4">
    <source>
        <dbReference type="Proteomes" id="UP000430368"/>
    </source>
</evidence>
<gene>
    <name evidence="3" type="ORF">FO014_22385</name>
</gene>
<dbReference type="Gene3D" id="1.20.1270.180">
    <property type="match status" value="1"/>
</dbReference>
<name>A0ABX6GTE5_9GAMM</name>
<feature type="domain" description="Lysozyme inhibitor LprI-like N-terminal" evidence="2">
    <location>
        <begin position="24"/>
        <end position="115"/>
    </location>
</feature>
<sequence>MKVALLGAALLMATSQTVWAAQACGDKNSQTEMNICAADEYKQADAQLNTLYKQLQNRLKGDAAAAKRLVAAQRAWIGFRDADCQFSAGASEGGSLHGFVLSNCLTDKTQARAAEFKQLLACQEGDTSCPLPPAS</sequence>
<dbReference type="EMBL" id="CP041764">
    <property type="protein sequence ID" value="QHA89510.1"/>
    <property type="molecule type" value="Genomic_DNA"/>
</dbReference>
<keyword evidence="1" id="KW-0732">Signal</keyword>
<evidence type="ECO:0000313" key="3">
    <source>
        <dbReference type="EMBL" id="QHA89510.1"/>
    </source>
</evidence>
<reference evidence="3 4" key="1">
    <citation type="submission" date="2019-07" db="EMBL/GenBank/DDBJ databases">
        <title>Serratia dokdonensis sp. nov., an elicitor of systemic resistance in Nicotiana Tabacum.</title>
        <authorList>
            <person name="Son J.-S."/>
            <person name="Hwang Y.-J."/>
            <person name="Lee S.-Y."/>
            <person name="Ghim S.-Y."/>
        </authorList>
    </citation>
    <scope>NUCLEOTIDE SEQUENCE [LARGE SCALE GENOMIC DNA]</scope>
    <source>
        <strain evidence="3 4">KUDC3025</strain>
    </source>
</reference>
<evidence type="ECO:0000259" key="2">
    <source>
        <dbReference type="Pfam" id="PF07007"/>
    </source>
</evidence>
<feature type="signal peptide" evidence="1">
    <location>
        <begin position="1"/>
        <end position="20"/>
    </location>
</feature>
<dbReference type="Proteomes" id="UP000430368">
    <property type="component" value="Chromosome"/>
</dbReference>
<dbReference type="InterPro" id="IPR009739">
    <property type="entry name" value="LprI-like_N"/>
</dbReference>
<dbReference type="Pfam" id="PF07007">
    <property type="entry name" value="LprI"/>
    <property type="match status" value="1"/>
</dbReference>
<dbReference type="RefSeq" id="WP_160031102.1">
    <property type="nucleotide sequence ID" value="NZ_CP041764.1"/>
</dbReference>
<dbReference type="PANTHER" id="PTHR39176">
    <property type="entry name" value="PERIPLASMIC PROTEIN-RELATED"/>
    <property type="match status" value="1"/>
</dbReference>
<accession>A0ABX6GTE5</accession>
<protein>
    <submittedName>
        <fullName evidence="3">DUF1311 domain-containing protein</fullName>
    </submittedName>
</protein>
<dbReference type="PANTHER" id="PTHR39176:SF1">
    <property type="entry name" value="PERIPLASMIC PROTEIN"/>
    <property type="match status" value="1"/>
</dbReference>